<dbReference type="InterPro" id="IPR050061">
    <property type="entry name" value="MurCDEF_pg_biosynth"/>
</dbReference>
<feature type="domain" description="Mur ligase N-terminal catalytic" evidence="15">
    <location>
        <begin position="10"/>
        <end position="111"/>
    </location>
</feature>
<evidence type="ECO:0000256" key="5">
    <source>
        <dbReference type="ARBA" id="ARBA00022598"/>
    </source>
</evidence>
<comment type="catalytic activity">
    <reaction evidence="13 14">
        <text>UDP-N-acetyl-alpha-D-muramate + L-alanine + ATP = UDP-N-acetyl-alpha-D-muramoyl-L-alanine + ADP + phosphate + H(+)</text>
        <dbReference type="Rhea" id="RHEA:23372"/>
        <dbReference type="ChEBI" id="CHEBI:15378"/>
        <dbReference type="ChEBI" id="CHEBI:30616"/>
        <dbReference type="ChEBI" id="CHEBI:43474"/>
        <dbReference type="ChEBI" id="CHEBI:57972"/>
        <dbReference type="ChEBI" id="CHEBI:70757"/>
        <dbReference type="ChEBI" id="CHEBI:83898"/>
        <dbReference type="ChEBI" id="CHEBI:456216"/>
        <dbReference type="EC" id="6.3.2.8"/>
    </reaction>
</comment>
<evidence type="ECO:0000256" key="10">
    <source>
        <dbReference type="ARBA" id="ARBA00022984"/>
    </source>
</evidence>
<evidence type="ECO:0000256" key="12">
    <source>
        <dbReference type="ARBA" id="ARBA00023316"/>
    </source>
</evidence>
<dbReference type="Pfam" id="PF01225">
    <property type="entry name" value="Mur_ligase"/>
    <property type="match status" value="1"/>
</dbReference>
<dbReference type="GO" id="GO:0005524">
    <property type="term" value="F:ATP binding"/>
    <property type="evidence" value="ECO:0007669"/>
    <property type="project" value="UniProtKB-UniRule"/>
</dbReference>
<feature type="domain" description="Mur ligase C-terminal" evidence="16">
    <location>
        <begin position="295"/>
        <end position="425"/>
    </location>
</feature>
<dbReference type="Proteomes" id="UP000179115">
    <property type="component" value="Unassembled WGS sequence"/>
</dbReference>
<dbReference type="EC" id="6.3.2.8" evidence="3 14"/>
<dbReference type="GO" id="GO:0008360">
    <property type="term" value="P:regulation of cell shape"/>
    <property type="evidence" value="ECO:0007669"/>
    <property type="project" value="UniProtKB-KW"/>
</dbReference>
<comment type="caution">
    <text evidence="18">The sequence shown here is derived from an EMBL/GenBank/DDBJ whole genome shotgun (WGS) entry which is preliminary data.</text>
</comment>
<evidence type="ECO:0000256" key="9">
    <source>
        <dbReference type="ARBA" id="ARBA00022960"/>
    </source>
</evidence>
<dbReference type="InterPro" id="IPR004101">
    <property type="entry name" value="Mur_ligase_C"/>
</dbReference>
<dbReference type="InterPro" id="IPR005758">
    <property type="entry name" value="UDP-N-AcMur_Ala_ligase_MurC"/>
</dbReference>
<sequence length="436" mass="47387">MVDLSTTKSVHFIGIGGIGMSALARMLLGRQWQKKVSGSDLALSPITEELQKLGAKIFDGNRAGNIPEDTELVVYSAAVAEDNPELLEAKRRGVPTMTYPKLLGLVSRDYYTIAISGTHGKTTTTGMVATLLIETGKEPTVVIGSLLKSSKTGESSNFIAGMGKYFVAEACEYKRSFLELAPTILAITNIDNDHLDYYKGIADIQSAFHELAAKVPENGFVVANVKDPLMRPVLEGITAKVIDYAKYVPMPPLELQVTGFHNQLNAAVALAVADILNISKVEAVEALKKFPGTWRRFEYKGKTLNGALVYDDYGHHPTEIKATLKAARELFPKQKIIVAFQPHLYSRTKLLLDDFAHSFTDADEVLVAPIYAAREPNDPSVSSEMLAQEIAKTGKKTVSSPSFEAVESLMAKLSAGDIFITMGAGDIFKVGENLLK</sequence>
<evidence type="ECO:0000256" key="8">
    <source>
        <dbReference type="ARBA" id="ARBA00022840"/>
    </source>
</evidence>
<dbReference type="SUPFAM" id="SSF53623">
    <property type="entry name" value="MurD-like peptide ligases, catalytic domain"/>
    <property type="match status" value="1"/>
</dbReference>
<name>A0A1F6EE15_9BACT</name>
<keyword evidence="9 14" id="KW-0133">Cell shape</keyword>
<comment type="similarity">
    <text evidence="14">Belongs to the MurCDEF family.</text>
</comment>
<evidence type="ECO:0000259" key="16">
    <source>
        <dbReference type="Pfam" id="PF02875"/>
    </source>
</evidence>
<gene>
    <name evidence="14" type="primary">murC</name>
    <name evidence="18" type="ORF">A3A35_02885</name>
</gene>
<feature type="domain" description="Mur ligase central" evidence="17">
    <location>
        <begin position="115"/>
        <end position="245"/>
    </location>
</feature>
<keyword evidence="5 14" id="KW-0436">Ligase</keyword>
<evidence type="ECO:0000313" key="19">
    <source>
        <dbReference type="Proteomes" id="UP000179115"/>
    </source>
</evidence>
<protein>
    <recommendedName>
        <fullName evidence="3 14">UDP-N-acetylmuramate--L-alanine ligase</fullName>
        <ecNumber evidence="3 14">6.3.2.8</ecNumber>
    </recommendedName>
    <alternativeName>
        <fullName evidence="14">UDP-N-acetylmuramoyl-L-alanine synthetase</fullName>
    </alternativeName>
</protein>
<keyword evidence="11 14" id="KW-0131">Cell cycle</keyword>
<comment type="pathway">
    <text evidence="2 14">Cell wall biogenesis; peptidoglycan biosynthesis.</text>
</comment>
<dbReference type="UniPathway" id="UPA00219"/>
<accession>A0A1F6EE15</accession>
<evidence type="ECO:0000256" key="13">
    <source>
        <dbReference type="ARBA" id="ARBA00047833"/>
    </source>
</evidence>
<evidence type="ECO:0000256" key="6">
    <source>
        <dbReference type="ARBA" id="ARBA00022618"/>
    </source>
</evidence>
<reference evidence="18 19" key="1">
    <citation type="journal article" date="2016" name="Nat. Commun.">
        <title>Thousands of microbial genomes shed light on interconnected biogeochemical processes in an aquifer system.</title>
        <authorList>
            <person name="Anantharaman K."/>
            <person name="Brown C.T."/>
            <person name="Hug L.A."/>
            <person name="Sharon I."/>
            <person name="Castelle C.J."/>
            <person name="Probst A.J."/>
            <person name="Thomas B.C."/>
            <person name="Singh A."/>
            <person name="Wilkins M.J."/>
            <person name="Karaoz U."/>
            <person name="Brodie E.L."/>
            <person name="Williams K.H."/>
            <person name="Hubbard S.S."/>
            <person name="Banfield J.F."/>
        </authorList>
    </citation>
    <scope>NUCLEOTIDE SEQUENCE [LARGE SCALE GENOMIC DNA]</scope>
</reference>
<evidence type="ECO:0000256" key="14">
    <source>
        <dbReference type="HAMAP-Rule" id="MF_00046"/>
    </source>
</evidence>
<evidence type="ECO:0000256" key="2">
    <source>
        <dbReference type="ARBA" id="ARBA00004752"/>
    </source>
</evidence>
<evidence type="ECO:0000313" key="18">
    <source>
        <dbReference type="EMBL" id="OGG71857.1"/>
    </source>
</evidence>
<dbReference type="InterPro" id="IPR036615">
    <property type="entry name" value="Mur_ligase_C_dom_sf"/>
</dbReference>
<dbReference type="Gene3D" id="3.40.1190.10">
    <property type="entry name" value="Mur-like, catalytic domain"/>
    <property type="match status" value="1"/>
</dbReference>
<dbReference type="GO" id="GO:0005737">
    <property type="term" value="C:cytoplasm"/>
    <property type="evidence" value="ECO:0007669"/>
    <property type="project" value="UniProtKB-SubCell"/>
</dbReference>
<keyword evidence="10 14" id="KW-0573">Peptidoglycan synthesis</keyword>
<dbReference type="InterPro" id="IPR000713">
    <property type="entry name" value="Mur_ligase_N"/>
</dbReference>
<comment type="function">
    <text evidence="14">Cell wall formation.</text>
</comment>
<dbReference type="GO" id="GO:0051301">
    <property type="term" value="P:cell division"/>
    <property type="evidence" value="ECO:0007669"/>
    <property type="project" value="UniProtKB-KW"/>
</dbReference>
<dbReference type="GO" id="GO:0071555">
    <property type="term" value="P:cell wall organization"/>
    <property type="evidence" value="ECO:0007669"/>
    <property type="project" value="UniProtKB-KW"/>
</dbReference>
<keyword evidence="4 14" id="KW-0963">Cytoplasm</keyword>
<feature type="binding site" evidence="14">
    <location>
        <begin position="117"/>
        <end position="123"/>
    </location>
    <ligand>
        <name>ATP</name>
        <dbReference type="ChEBI" id="CHEBI:30616"/>
    </ligand>
</feature>
<dbReference type="SUPFAM" id="SSF53244">
    <property type="entry name" value="MurD-like peptide ligases, peptide-binding domain"/>
    <property type="match status" value="1"/>
</dbReference>
<dbReference type="GO" id="GO:0009252">
    <property type="term" value="P:peptidoglycan biosynthetic process"/>
    <property type="evidence" value="ECO:0007669"/>
    <property type="project" value="UniProtKB-UniRule"/>
</dbReference>
<evidence type="ECO:0000256" key="3">
    <source>
        <dbReference type="ARBA" id="ARBA00012211"/>
    </source>
</evidence>
<proteinExistence type="inferred from homology"/>
<dbReference type="EMBL" id="MFLV01000008">
    <property type="protein sequence ID" value="OGG71857.1"/>
    <property type="molecule type" value="Genomic_DNA"/>
</dbReference>
<evidence type="ECO:0000256" key="11">
    <source>
        <dbReference type="ARBA" id="ARBA00023306"/>
    </source>
</evidence>
<dbReference type="Pfam" id="PF02875">
    <property type="entry name" value="Mur_ligase_C"/>
    <property type="match status" value="1"/>
</dbReference>
<dbReference type="PANTHER" id="PTHR43445:SF3">
    <property type="entry name" value="UDP-N-ACETYLMURAMATE--L-ALANINE LIGASE"/>
    <property type="match status" value="1"/>
</dbReference>
<evidence type="ECO:0000256" key="4">
    <source>
        <dbReference type="ARBA" id="ARBA00022490"/>
    </source>
</evidence>
<keyword evidence="12 14" id="KW-0961">Cell wall biogenesis/degradation</keyword>
<keyword evidence="8 14" id="KW-0067">ATP-binding</keyword>
<dbReference type="InterPro" id="IPR013221">
    <property type="entry name" value="Mur_ligase_cen"/>
</dbReference>
<dbReference type="Gene3D" id="3.40.50.720">
    <property type="entry name" value="NAD(P)-binding Rossmann-like Domain"/>
    <property type="match status" value="1"/>
</dbReference>
<dbReference type="GO" id="GO:0008763">
    <property type="term" value="F:UDP-N-acetylmuramate-L-alanine ligase activity"/>
    <property type="evidence" value="ECO:0007669"/>
    <property type="project" value="UniProtKB-UniRule"/>
</dbReference>
<dbReference type="AlphaFoldDB" id="A0A1F6EE15"/>
<dbReference type="InterPro" id="IPR036565">
    <property type="entry name" value="Mur-like_cat_sf"/>
</dbReference>
<evidence type="ECO:0000256" key="7">
    <source>
        <dbReference type="ARBA" id="ARBA00022741"/>
    </source>
</evidence>
<dbReference type="SUPFAM" id="SSF51984">
    <property type="entry name" value="MurCD N-terminal domain"/>
    <property type="match status" value="1"/>
</dbReference>
<dbReference type="Pfam" id="PF08245">
    <property type="entry name" value="Mur_ligase_M"/>
    <property type="match status" value="1"/>
</dbReference>
<organism evidence="18 19">
    <name type="scientific">Candidatus Kaiserbacteria bacterium RIFCSPLOWO2_01_FULL_51_21</name>
    <dbReference type="NCBI Taxonomy" id="1798508"/>
    <lineage>
        <taxon>Bacteria</taxon>
        <taxon>Candidatus Kaiseribacteriota</taxon>
    </lineage>
</organism>
<dbReference type="STRING" id="1798508.A3A35_02885"/>
<keyword evidence="7 14" id="KW-0547">Nucleotide-binding</keyword>
<comment type="subcellular location">
    <subcellularLocation>
        <location evidence="1 14">Cytoplasm</location>
    </subcellularLocation>
</comment>
<keyword evidence="6 14" id="KW-0132">Cell division</keyword>
<evidence type="ECO:0000259" key="15">
    <source>
        <dbReference type="Pfam" id="PF01225"/>
    </source>
</evidence>
<evidence type="ECO:0000259" key="17">
    <source>
        <dbReference type="Pfam" id="PF08245"/>
    </source>
</evidence>
<evidence type="ECO:0000256" key="1">
    <source>
        <dbReference type="ARBA" id="ARBA00004496"/>
    </source>
</evidence>
<dbReference type="PANTHER" id="PTHR43445">
    <property type="entry name" value="UDP-N-ACETYLMURAMATE--L-ALANINE LIGASE-RELATED"/>
    <property type="match status" value="1"/>
</dbReference>
<dbReference type="Gene3D" id="3.90.190.20">
    <property type="entry name" value="Mur ligase, C-terminal domain"/>
    <property type="match status" value="1"/>
</dbReference>
<dbReference type="HAMAP" id="MF_00046">
    <property type="entry name" value="MurC"/>
    <property type="match status" value="1"/>
</dbReference>